<evidence type="ECO:0000313" key="2">
    <source>
        <dbReference type="Proteomes" id="UP000243217"/>
    </source>
</evidence>
<dbReference type="Proteomes" id="UP000243217">
    <property type="component" value="Unassembled WGS sequence"/>
</dbReference>
<protein>
    <submittedName>
        <fullName evidence="1">Uncharacterized protein</fullName>
    </submittedName>
</protein>
<dbReference type="EMBL" id="JNBS01001906">
    <property type="protein sequence ID" value="OQR97494.1"/>
    <property type="molecule type" value="Genomic_DNA"/>
</dbReference>
<reference evidence="1 2" key="1">
    <citation type="journal article" date="2014" name="Genome Biol. Evol.">
        <title>The secreted proteins of Achlya hypogyna and Thraustotheca clavata identify the ancestral oomycete secretome and reveal gene acquisitions by horizontal gene transfer.</title>
        <authorList>
            <person name="Misner I."/>
            <person name="Blouin N."/>
            <person name="Leonard G."/>
            <person name="Richards T.A."/>
            <person name="Lane C.E."/>
        </authorList>
    </citation>
    <scope>NUCLEOTIDE SEQUENCE [LARGE SCALE GENOMIC DNA]</scope>
    <source>
        <strain evidence="1 2">ATCC 34112</strain>
    </source>
</reference>
<comment type="caution">
    <text evidence="1">The sequence shown here is derived from an EMBL/GenBank/DDBJ whole genome shotgun (WGS) entry which is preliminary data.</text>
</comment>
<feature type="non-terminal residue" evidence="1">
    <location>
        <position position="77"/>
    </location>
</feature>
<sequence>MDELGLLIATDAQLDAELSSMCELLDAFSSDSSVIDQVMEDFSSPRKRKAVPDDQVRAKNKFQYRQRQEILHLRDDV</sequence>
<dbReference type="AlphaFoldDB" id="A0A1V9ZHN0"/>
<organism evidence="1 2">
    <name type="scientific">Thraustotheca clavata</name>
    <dbReference type="NCBI Taxonomy" id="74557"/>
    <lineage>
        <taxon>Eukaryota</taxon>
        <taxon>Sar</taxon>
        <taxon>Stramenopiles</taxon>
        <taxon>Oomycota</taxon>
        <taxon>Saprolegniomycetes</taxon>
        <taxon>Saprolegniales</taxon>
        <taxon>Achlyaceae</taxon>
        <taxon>Thraustotheca</taxon>
    </lineage>
</organism>
<accession>A0A1V9ZHN0</accession>
<name>A0A1V9ZHN0_9STRA</name>
<gene>
    <name evidence="1" type="ORF">THRCLA_21928</name>
</gene>
<evidence type="ECO:0000313" key="1">
    <source>
        <dbReference type="EMBL" id="OQR97494.1"/>
    </source>
</evidence>
<keyword evidence="2" id="KW-1185">Reference proteome</keyword>
<proteinExistence type="predicted"/>